<dbReference type="GO" id="GO:0016747">
    <property type="term" value="F:acyltransferase activity, transferring groups other than amino-acyl groups"/>
    <property type="evidence" value="ECO:0007669"/>
    <property type="project" value="InterPro"/>
</dbReference>
<evidence type="ECO:0000256" key="3">
    <source>
        <dbReference type="PIRSR" id="PIRSR000451-1"/>
    </source>
</evidence>
<dbReference type="PANTHER" id="PTHR11877:SF46">
    <property type="entry name" value="TYPE III POLYKETIDE SYNTHASE A"/>
    <property type="match status" value="1"/>
</dbReference>
<accession>A0AB33K7Y4</accession>
<dbReference type="InterPro" id="IPR012328">
    <property type="entry name" value="Chalcone/stilbene_synt_C"/>
</dbReference>
<comment type="similarity">
    <text evidence="1">Belongs to the thiolase-like superfamily. Chalcone/stilbene synthases family.</text>
</comment>
<dbReference type="PIRSF" id="PIRSF000451">
    <property type="entry name" value="PKS_III"/>
    <property type="match status" value="1"/>
</dbReference>
<keyword evidence="6" id="KW-0614">Plasmid</keyword>
<sequence length="359" mass="38274">MAGPTPVYVSRPFSHLAEHLVTRDQILEDMTRRHPDHPRLAVVKRVVGKMPAMRRMSQPWDTVLAERTAEQRNTIAFADVLRMGTGAARGALARSGFSPAAVDCVVTSHSTGDAVPGLDAHLVKALGLRPDVARRPMTQLGCGGGAHGLLFATDYIRAHPGTVVLLVVAESLSSIYHHGDTSIEGMIYKALWGDCGIAVLLSDRPLGPGLRIEETWEYLIPGTVDRYRKRVDEEGVHFDSDKSATDSVAEMSPALLGWLAGRPDGRAGRWPLEFVVSHTGGPAVLDDLAKHLGLAPGSDGDLVHSWESLDQDGNLGGASVLRVLERTYATPPPAGATGLAIGFGPGFSVSAAKVTWHAS</sequence>
<protein>
    <submittedName>
        <fullName evidence="6">1,3,6,8-tetrahydroxynaphthalene synthase</fullName>
    </submittedName>
</protein>
<evidence type="ECO:0000259" key="5">
    <source>
        <dbReference type="Pfam" id="PF02797"/>
    </source>
</evidence>
<evidence type="ECO:0000259" key="4">
    <source>
        <dbReference type="Pfam" id="PF00195"/>
    </source>
</evidence>
<dbReference type="Pfam" id="PF00195">
    <property type="entry name" value="Chal_sti_synt_N"/>
    <property type="match status" value="1"/>
</dbReference>
<evidence type="ECO:0000256" key="2">
    <source>
        <dbReference type="ARBA" id="ARBA00022679"/>
    </source>
</evidence>
<dbReference type="GO" id="GO:0030639">
    <property type="term" value="P:polyketide biosynthetic process"/>
    <property type="evidence" value="ECO:0007669"/>
    <property type="project" value="TreeGrafter"/>
</dbReference>
<dbReference type="Pfam" id="PF02797">
    <property type="entry name" value="Chal_sti_synt_C"/>
    <property type="match status" value="1"/>
</dbReference>
<feature type="active site" description="Acyl-thioester intermediate" evidence="3">
    <location>
        <position position="142"/>
    </location>
</feature>
<dbReference type="Gene3D" id="3.40.47.10">
    <property type="match status" value="2"/>
</dbReference>
<dbReference type="RefSeq" id="WP_407992397.1">
    <property type="nucleotide sequence ID" value="NZ_AP035882.1"/>
</dbReference>
<keyword evidence="2" id="KW-0808">Transferase</keyword>
<organism evidence="6">
    <name type="scientific">Kitasatospora sp. CMC57</name>
    <dbReference type="NCBI Taxonomy" id="3231513"/>
    <lineage>
        <taxon>Bacteria</taxon>
        <taxon>Bacillati</taxon>
        <taxon>Actinomycetota</taxon>
        <taxon>Actinomycetes</taxon>
        <taxon>Kitasatosporales</taxon>
        <taxon>Streptomycetaceae</taxon>
        <taxon>Kitasatospora</taxon>
    </lineage>
</organism>
<name>A0AB33K7Y4_9ACTN</name>
<dbReference type="InterPro" id="IPR001099">
    <property type="entry name" value="Chalcone/stilbene_synt_N"/>
</dbReference>
<gene>
    <name evidence="6" type="ORF">KCMC57_63740</name>
</gene>
<geneLocation type="plasmid" evidence="6">
    <name>pCMC57_01</name>
</geneLocation>
<evidence type="ECO:0000313" key="6">
    <source>
        <dbReference type="EMBL" id="BFP50006.1"/>
    </source>
</evidence>
<dbReference type="AlphaFoldDB" id="A0AB33K7Y4"/>
<reference evidence="6" key="1">
    <citation type="submission" date="2024-07" db="EMBL/GenBank/DDBJ databases">
        <title>Complete genome sequences of cellulolytic bacteria, Kitasatospora sp. CMC57 and Streptomyces sp. CMC78, isolated from Japanese agricultural soil.</title>
        <authorList>
            <person name="Hashimoto T."/>
            <person name="Ito M."/>
            <person name="Iwamoto M."/>
            <person name="Fukahori D."/>
            <person name="Shoda T."/>
            <person name="Sakoda M."/>
            <person name="Morohoshi T."/>
            <person name="Mitsuboshi M."/>
            <person name="Nishizawa T."/>
        </authorList>
    </citation>
    <scope>NUCLEOTIDE SEQUENCE</scope>
    <source>
        <strain evidence="6">CMC57</strain>
        <plasmid evidence="6">pCMC57_01</plasmid>
    </source>
</reference>
<feature type="domain" description="Chalcone/stilbene synthase C-terminal" evidence="5">
    <location>
        <begin position="217"/>
        <end position="350"/>
    </location>
</feature>
<dbReference type="EMBL" id="AP035882">
    <property type="protein sequence ID" value="BFP50006.1"/>
    <property type="molecule type" value="Genomic_DNA"/>
</dbReference>
<proteinExistence type="inferred from homology"/>
<dbReference type="KEGG" id="kic:KCMC57_63740"/>
<dbReference type="PANTHER" id="PTHR11877">
    <property type="entry name" value="HYDROXYMETHYLGLUTARYL-COA SYNTHASE"/>
    <property type="match status" value="1"/>
</dbReference>
<evidence type="ECO:0000256" key="1">
    <source>
        <dbReference type="ARBA" id="ARBA00005531"/>
    </source>
</evidence>
<dbReference type="SUPFAM" id="SSF53901">
    <property type="entry name" value="Thiolase-like"/>
    <property type="match status" value="2"/>
</dbReference>
<feature type="domain" description="Chalcone/stilbene synthase N-terminal" evidence="4">
    <location>
        <begin position="65"/>
        <end position="202"/>
    </location>
</feature>
<dbReference type="InterPro" id="IPR011141">
    <property type="entry name" value="Polyketide_synthase_type-III"/>
</dbReference>
<dbReference type="InterPro" id="IPR016039">
    <property type="entry name" value="Thiolase-like"/>
</dbReference>